<gene>
    <name evidence="4" type="ORF">GCM10022261_23770</name>
</gene>
<feature type="transmembrane region" description="Helical" evidence="2">
    <location>
        <begin position="212"/>
        <end position="230"/>
    </location>
</feature>
<evidence type="ECO:0000256" key="1">
    <source>
        <dbReference type="SAM" id="MobiDB-lite"/>
    </source>
</evidence>
<feature type="region of interest" description="Disordered" evidence="1">
    <location>
        <begin position="234"/>
        <end position="253"/>
    </location>
</feature>
<dbReference type="RefSeq" id="WP_236862814.1">
    <property type="nucleotide sequence ID" value="NZ_BAABAZ010000006.1"/>
</dbReference>
<evidence type="ECO:0000313" key="5">
    <source>
        <dbReference type="Proteomes" id="UP001501586"/>
    </source>
</evidence>
<feature type="transmembrane region" description="Helical" evidence="2">
    <location>
        <begin position="170"/>
        <end position="191"/>
    </location>
</feature>
<reference evidence="5" key="1">
    <citation type="journal article" date="2019" name="Int. J. Syst. Evol. Microbiol.">
        <title>The Global Catalogue of Microorganisms (GCM) 10K type strain sequencing project: providing services to taxonomists for standard genome sequencing and annotation.</title>
        <authorList>
            <consortium name="The Broad Institute Genomics Platform"/>
            <consortium name="The Broad Institute Genome Sequencing Center for Infectious Disease"/>
            <person name="Wu L."/>
            <person name="Ma J."/>
        </authorList>
    </citation>
    <scope>NUCLEOTIDE SEQUENCE [LARGE SCALE GENOMIC DNA]</scope>
    <source>
        <strain evidence="5">JCM 17458</strain>
    </source>
</reference>
<dbReference type="Pfam" id="PF26366">
    <property type="entry name" value="DUF8094"/>
    <property type="match status" value="1"/>
</dbReference>
<evidence type="ECO:0000313" key="4">
    <source>
        <dbReference type="EMBL" id="GAA4284846.1"/>
    </source>
</evidence>
<evidence type="ECO:0000256" key="2">
    <source>
        <dbReference type="SAM" id="Phobius"/>
    </source>
</evidence>
<keyword evidence="2" id="KW-1133">Transmembrane helix</keyword>
<dbReference type="EMBL" id="BAABAZ010000006">
    <property type="protein sequence ID" value="GAA4284846.1"/>
    <property type="molecule type" value="Genomic_DNA"/>
</dbReference>
<protein>
    <recommendedName>
        <fullName evidence="3">DUF8094 domain-containing protein</fullName>
    </recommendedName>
</protein>
<name>A0ABP8ELK5_9MICO</name>
<feature type="domain" description="DUF8094" evidence="3">
    <location>
        <begin position="250"/>
        <end position="541"/>
    </location>
</feature>
<evidence type="ECO:0000259" key="3">
    <source>
        <dbReference type="Pfam" id="PF26366"/>
    </source>
</evidence>
<sequence>MRYVVAGLLITLGVIVGAVGILQKTLWSPDDRITAAVTLDDPGPLVVVEPGVLNLYQTPATLTVTGEGELSISQASKESIDAWVGETSHTVITGLADESTLAAEKVDGEPRAPNPAGGDLFEGQVSGEVEVTLDWDSEPARSTFLIASDGEAPAASTVRISWPNSAGTPWAVPLMIVGGVLIVLGGLLGFRDYRRGRQDRQRREARQARRRKLAETGAAFAIVPVVALAGCGGPDLPTAQPSDPPESAPPAVTESQLERIVGEISTTVAAADAETDAEALEARAAGPFLSQRQGAYEVKRADEDYTLPPAVAAESLQLNFASATDQWPRVTTAVTSDSEAGQTQLLVLSQEDPRAAYRLWDQTVLMPGAEIPEVPDARQGAPLLAPDQEGLLKTPQDTVKQYADVLQHGADSRFADSFTDDPFRQRTAEAQKRQRDALAEGNAEVEFAYSAEGNELVAQQTADGGAVVTGLINVTTTISPESVDGRTGKLSIPRPQSRVVDQSETSKKLVTRNQQVVSFTVPPGSEGQVALIGATDVITGAELE</sequence>
<dbReference type="InterPro" id="IPR058407">
    <property type="entry name" value="DUF8094"/>
</dbReference>
<keyword evidence="2" id="KW-0812">Transmembrane</keyword>
<proteinExistence type="predicted"/>
<keyword evidence="2" id="KW-0472">Membrane</keyword>
<dbReference type="Proteomes" id="UP001501586">
    <property type="component" value="Unassembled WGS sequence"/>
</dbReference>
<comment type="caution">
    <text evidence="4">The sequence shown here is derived from an EMBL/GenBank/DDBJ whole genome shotgun (WGS) entry which is preliminary data.</text>
</comment>
<keyword evidence="5" id="KW-1185">Reference proteome</keyword>
<organism evidence="4 5">
    <name type="scientific">Brevibacterium daeguense</name>
    <dbReference type="NCBI Taxonomy" id="909936"/>
    <lineage>
        <taxon>Bacteria</taxon>
        <taxon>Bacillati</taxon>
        <taxon>Actinomycetota</taxon>
        <taxon>Actinomycetes</taxon>
        <taxon>Micrococcales</taxon>
        <taxon>Brevibacteriaceae</taxon>
        <taxon>Brevibacterium</taxon>
    </lineage>
</organism>
<accession>A0ABP8ELK5</accession>